<evidence type="ECO:0000256" key="1">
    <source>
        <dbReference type="ARBA" id="ARBA00009463"/>
    </source>
</evidence>
<reference evidence="5" key="1">
    <citation type="journal article" date="2020" name="Stud. Mycol.">
        <title>101 Dothideomycetes genomes: a test case for predicting lifestyles and emergence of pathogens.</title>
        <authorList>
            <person name="Haridas S."/>
            <person name="Albert R."/>
            <person name="Binder M."/>
            <person name="Bloem J."/>
            <person name="Labutti K."/>
            <person name="Salamov A."/>
            <person name="Andreopoulos B."/>
            <person name="Baker S."/>
            <person name="Barry K."/>
            <person name="Bills G."/>
            <person name="Bluhm B."/>
            <person name="Cannon C."/>
            <person name="Castanera R."/>
            <person name="Culley D."/>
            <person name="Daum C."/>
            <person name="Ezra D."/>
            <person name="Gonzalez J."/>
            <person name="Henrissat B."/>
            <person name="Kuo A."/>
            <person name="Liang C."/>
            <person name="Lipzen A."/>
            <person name="Lutzoni F."/>
            <person name="Magnuson J."/>
            <person name="Mondo S."/>
            <person name="Nolan M."/>
            <person name="Ohm R."/>
            <person name="Pangilinan J."/>
            <person name="Park H.-J."/>
            <person name="Ramirez L."/>
            <person name="Alfaro M."/>
            <person name="Sun H."/>
            <person name="Tritt A."/>
            <person name="Yoshinaga Y."/>
            <person name="Zwiers L.-H."/>
            <person name="Turgeon B."/>
            <person name="Goodwin S."/>
            <person name="Spatafora J."/>
            <person name="Crous P."/>
            <person name="Grigoriev I."/>
        </authorList>
    </citation>
    <scope>NUCLEOTIDE SEQUENCE</scope>
    <source>
        <strain evidence="5">Tuck. ex Michener</strain>
    </source>
</reference>
<dbReference type="AlphaFoldDB" id="A0A6A6HDR8"/>
<feature type="domain" description="3-hydroxyacyl-CoA dehydrogenase C-terminal" evidence="3">
    <location>
        <begin position="200"/>
        <end position="268"/>
    </location>
</feature>
<protein>
    <submittedName>
        <fullName evidence="5">NAD(P)-binding protein</fullName>
    </submittedName>
</protein>
<dbReference type="EMBL" id="ML991786">
    <property type="protein sequence ID" value="KAF2236274.1"/>
    <property type="molecule type" value="Genomic_DNA"/>
</dbReference>
<dbReference type="Gene3D" id="1.10.1040.10">
    <property type="entry name" value="N-(1-d-carboxylethyl)-l-norvaline Dehydrogenase, domain 2"/>
    <property type="match status" value="1"/>
</dbReference>
<comment type="similarity">
    <text evidence="1">Belongs to the 3-hydroxyacyl-CoA dehydrogenase family.</text>
</comment>
<evidence type="ECO:0000256" key="2">
    <source>
        <dbReference type="ARBA" id="ARBA00023002"/>
    </source>
</evidence>
<dbReference type="GO" id="GO:0050104">
    <property type="term" value="F:L-gulonate 3-dehydrogenase activity"/>
    <property type="evidence" value="ECO:0007669"/>
    <property type="project" value="TreeGrafter"/>
</dbReference>
<feature type="domain" description="3-hydroxyacyl-CoA dehydrogenase NAD binding" evidence="4">
    <location>
        <begin position="19"/>
        <end position="197"/>
    </location>
</feature>
<sequence length="346" mass="38058">MNDDPPEQDISSASHSQRIAIIGAGTIGLSIATFHIPFGNPITIYDTRPNLHEYIQANLPPLLASSSSTTTPHPSSQLPPNLTITTDLASAVQHADIIQESTPEVASLKQSLWARIERLCPPTALLWSSTSGIPASTQSAHLRDPSRLLVVHPYNPPHIMPLLEVVPSPATQPALVRETLRFWREERGRRPVLVRKEVPGFVANRLAFALLREAVHLVAEGVVGVRDVDAVVEASMGPRWAVAGPLRSYAAGGGEKGLKGFFEKIGGTVQECWRDQGRVEMGGEWEKDVFREVQEAYGTFGKEDAEERDSITRGVLEAIRVGRLDAERRREELKVLERVAETEKLD</sequence>
<name>A0A6A6HDR8_VIRVR</name>
<dbReference type="Gene3D" id="3.40.50.720">
    <property type="entry name" value="NAD(P)-binding Rossmann-like Domain"/>
    <property type="match status" value="1"/>
</dbReference>
<dbReference type="Proteomes" id="UP000800092">
    <property type="component" value="Unassembled WGS sequence"/>
</dbReference>
<dbReference type="Pfam" id="PF00725">
    <property type="entry name" value="3HCDH"/>
    <property type="match status" value="1"/>
</dbReference>
<dbReference type="GO" id="GO:0070403">
    <property type="term" value="F:NAD+ binding"/>
    <property type="evidence" value="ECO:0007669"/>
    <property type="project" value="InterPro"/>
</dbReference>
<proteinExistence type="inferred from homology"/>
<dbReference type="GO" id="GO:0006631">
    <property type="term" value="P:fatty acid metabolic process"/>
    <property type="evidence" value="ECO:0007669"/>
    <property type="project" value="InterPro"/>
</dbReference>
<dbReference type="PANTHER" id="PTHR48075:SF1">
    <property type="entry name" value="LAMBDA-CRYSTALLIN HOMOLOG"/>
    <property type="match status" value="1"/>
</dbReference>
<dbReference type="PANTHER" id="PTHR48075">
    <property type="entry name" value="3-HYDROXYACYL-COA DEHYDROGENASE FAMILY PROTEIN"/>
    <property type="match status" value="1"/>
</dbReference>
<evidence type="ECO:0000313" key="6">
    <source>
        <dbReference type="Proteomes" id="UP000800092"/>
    </source>
</evidence>
<accession>A0A6A6HDR8</accession>
<dbReference type="PROSITE" id="PS00067">
    <property type="entry name" value="3HCDH"/>
    <property type="match status" value="1"/>
</dbReference>
<dbReference type="InterPro" id="IPR013328">
    <property type="entry name" value="6PGD_dom2"/>
</dbReference>
<dbReference type="SUPFAM" id="SSF48179">
    <property type="entry name" value="6-phosphogluconate dehydrogenase C-terminal domain-like"/>
    <property type="match status" value="1"/>
</dbReference>
<evidence type="ECO:0000259" key="4">
    <source>
        <dbReference type="Pfam" id="PF02737"/>
    </source>
</evidence>
<dbReference type="Pfam" id="PF02737">
    <property type="entry name" value="3HCDH_N"/>
    <property type="match status" value="1"/>
</dbReference>
<gene>
    <name evidence="5" type="ORF">EV356DRAFT_575183</name>
</gene>
<keyword evidence="6" id="KW-1185">Reference proteome</keyword>
<dbReference type="OrthoDB" id="2021159at2759"/>
<dbReference type="InterPro" id="IPR006108">
    <property type="entry name" value="3HC_DH_C"/>
</dbReference>
<dbReference type="InterPro" id="IPR008927">
    <property type="entry name" value="6-PGluconate_DH-like_C_sf"/>
</dbReference>
<evidence type="ECO:0000259" key="3">
    <source>
        <dbReference type="Pfam" id="PF00725"/>
    </source>
</evidence>
<dbReference type="InterPro" id="IPR006176">
    <property type="entry name" value="3-OHacyl-CoA_DH_NAD-bd"/>
</dbReference>
<organism evidence="5 6">
    <name type="scientific">Viridothelium virens</name>
    <name type="common">Speckled blister lichen</name>
    <name type="synonym">Trypethelium virens</name>
    <dbReference type="NCBI Taxonomy" id="1048519"/>
    <lineage>
        <taxon>Eukaryota</taxon>
        <taxon>Fungi</taxon>
        <taxon>Dikarya</taxon>
        <taxon>Ascomycota</taxon>
        <taxon>Pezizomycotina</taxon>
        <taxon>Dothideomycetes</taxon>
        <taxon>Dothideomycetes incertae sedis</taxon>
        <taxon>Trypetheliales</taxon>
        <taxon>Trypetheliaceae</taxon>
        <taxon>Viridothelium</taxon>
    </lineage>
</organism>
<dbReference type="InterPro" id="IPR006180">
    <property type="entry name" value="3-OHacyl-CoA_DH_CS"/>
</dbReference>
<keyword evidence="2" id="KW-0560">Oxidoreductase</keyword>
<dbReference type="SUPFAM" id="SSF51735">
    <property type="entry name" value="NAD(P)-binding Rossmann-fold domains"/>
    <property type="match status" value="1"/>
</dbReference>
<dbReference type="InterPro" id="IPR036291">
    <property type="entry name" value="NAD(P)-bd_dom_sf"/>
</dbReference>
<evidence type="ECO:0000313" key="5">
    <source>
        <dbReference type="EMBL" id="KAF2236274.1"/>
    </source>
</evidence>